<accession>A0A2P7QP31</accession>
<organism evidence="2 3">
    <name type="scientific">Allosphingosinicella deserti</name>
    <dbReference type="NCBI Taxonomy" id="2116704"/>
    <lineage>
        <taxon>Bacteria</taxon>
        <taxon>Pseudomonadati</taxon>
        <taxon>Pseudomonadota</taxon>
        <taxon>Alphaproteobacteria</taxon>
        <taxon>Sphingomonadales</taxon>
        <taxon>Sphingomonadaceae</taxon>
        <taxon>Allosphingosinicella</taxon>
    </lineage>
</organism>
<dbReference type="Proteomes" id="UP000241167">
    <property type="component" value="Unassembled WGS sequence"/>
</dbReference>
<evidence type="ECO:0000259" key="1">
    <source>
        <dbReference type="Pfam" id="PF09346"/>
    </source>
</evidence>
<dbReference type="InterPro" id="IPR018958">
    <property type="entry name" value="Knr4/Smi1-like_dom"/>
</dbReference>
<dbReference type="InterPro" id="IPR037883">
    <property type="entry name" value="Knr4/Smi1-like_sf"/>
</dbReference>
<sequence length="150" mass="16348">MWEPYLRAKLPVPTQDDLSRLEALAGGELPLGYWELAIAHQGEALDESLVQDPAFEAFVLLLVLPPERLTKTEVSYSIGFAIEHVMPRYPTGLLPFADDTGGNLWAFDYRATPGAPSVVFIDHELDGEEALSPVAPDFASLLSRIGISPG</sequence>
<name>A0A2P7QP31_9SPHN</name>
<dbReference type="RefSeq" id="WP_106513612.1">
    <property type="nucleotide sequence ID" value="NZ_PXYI01000004.1"/>
</dbReference>
<dbReference type="AlphaFoldDB" id="A0A2P7QP31"/>
<keyword evidence="3" id="KW-1185">Reference proteome</keyword>
<protein>
    <recommendedName>
        <fullName evidence="1">Knr4/Smi1-like domain-containing protein</fullName>
    </recommendedName>
</protein>
<reference evidence="2 3" key="1">
    <citation type="submission" date="2018-03" db="EMBL/GenBank/DDBJ databases">
        <title>The draft genome of Sphingosinicella sp. GL-C-18.</title>
        <authorList>
            <person name="Liu L."/>
            <person name="Li L."/>
            <person name="Liang L."/>
            <person name="Zhang X."/>
            <person name="Wang T."/>
        </authorList>
    </citation>
    <scope>NUCLEOTIDE SEQUENCE [LARGE SCALE GENOMIC DNA]</scope>
    <source>
        <strain evidence="2 3">GL-C-18</strain>
    </source>
</reference>
<dbReference type="OrthoDB" id="7595201at2"/>
<dbReference type="Gene3D" id="3.40.1580.10">
    <property type="entry name" value="SMI1/KNR4-like"/>
    <property type="match status" value="1"/>
</dbReference>
<gene>
    <name evidence="2" type="ORF">C7I55_14115</name>
</gene>
<evidence type="ECO:0000313" key="2">
    <source>
        <dbReference type="EMBL" id="PSJ39717.1"/>
    </source>
</evidence>
<dbReference type="Pfam" id="PF09346">
    <property type="entry name" value="SMI1_KNR4"/>
    <property type="match status" value="1"/>
</dbReference>
<dbReference type="SUPFAM" id="SSF160631">
    <property type="entry name" value="SMI1/KNR4-like"/>
    <property type="match status" value="1"/>
</dbReference>
<comment type="caution">
    <text evidence="2">The sequence shown here is derived from an EMBL/GenBank/DDBJ whole genome shotgun (WGS) entry which is preliminary data.</text>
</comment>
<feature type="domain" description="Knr4/Smi1-like" evidence="1">
    <location>
        <begin position="13"/>
        <end position="143"/>
    </location>
</feature>
<proteinExistence type="predicted"/>
<dbReference type="EMBL" id="PXYI01000004">
    <property type="protein sequence ID" value="PSJ39717.1"/>
    <property type="molecule type" value="Genomic_DNA"/>
</dbReference>
<evidence type="ECO:0000313" key="3">
    <source>
        <dbReference type="Proteomes" id="UP000241167"/>
    </source>
</evidence>